<evidence type="ECO:0000256" key="1">
    <source>
        <dbReference type="ARBA" id="ARBA00022679"/>
    </source>
</evidence>
<dbReference type="GO" id="GO:0042619">
    <property type="term" value="P:poly-hydroxybutyrate biosynthetic process"/>
    <property type="evidence" value="ECO:0007669"/>
    <property type="project" value="InterPro"/>
</dbReference>
<dbReference type="Pfam" id="PF12551">
    <property type="entry name" value="PHBC_N"/>
    <property type="match status" value="1"/>
</dbReference>
<evidence type="ECO:0000259" key="4">
    <source>
        <dbReference type="Pfam" id="PF12551"/>
    </source>
</evidence>
<dbReference type="AlphaFoldDB" id="A0A7X2HK26"/>
<reference evidence="5 6" key="1">
    <citation type="submission" date="2019-11" db="EMBL/GenBank/DDBJ databases">
        <title>Phenotypic characterization of an OXA-22 and OXA-60 co-producing Ralstonia pickettii clinical strain.</title>
        <authorList>
            <person name="He F."/>
        </authorList>
    </citation>
    <scope>NUCLEOTIDE SEQUENCE [LARGE SCALE GENOMIC DNA]</scope>
    <source>
        <strain evidence="5 6">PSLESD1</strain>
    </source>
</reference>
<sequence length="582" mass="64095">MRTMPVPSPSAADKIDIPLHAAMARASMSLSHVSMLLAWLDWALHLAISPGKRLELVRLALWQAEALFHYGQDCAVSGPIHAKCCVQPPTQDRRFTAEAWQLWPFNVLHQSFLLTERWWDAATRGVWGVSRHHEDLVAFAARQWLDIASPGNQLLTNPVVLQRTAEQHGANLVRGALHALADFERYLSNAPPPGANDFVPGRNVAVTPGKVVLRNRLIELIQYAPATPAVYAQPILIVPAWIMKYYILDLSPANSLIRYLVEHGHTVFCISWKNPGEADRELAMNDYLELGIMAALDVVNATVPGQRVHATGYCLGGTLLAMAAAAMARDNDERLASMTLFAAHTDFADPGELGLFIDEAQISLLDAQMTETGYLTAGQMAGAFQMLRSYDLLWSRMVGDYLMGDRVPLNDLMAWNADTTRMPARMHGEYLRRLFLNNDLSEGRYPVRGKPVSLADITLPVFVVGTETDHVAPWRSVYKLHHLCPAELTFVLTSGGHNAGIVSPPGHPRRHFHMKTRHAGASSLAPDVWLSTATDESGSWWPAWHAWLVAHGAGDHAAKPPSLGTLAHPALADAPGTYVLER</sequence>
<dbReference type="InterPro" id="IPR022211">
    <property type="entry name" value="PHBC_N"/>
</dbReference>
<evidence type="ECO:0000313" key="5">
    <source>
        <dbReference type="EMBL" id="MRS97959.1"/>
    </source>
</evidence>
<evidence type="ECO:0000313" key="6">
    <source>
        <dbReference type="Proteomes" id="UP000441032"/>
    </source>
</evidence>
<proteinExistence type="predicted"/>
<evidence type="ECO:0000259" key="3">
    <source>
        <dbReference type="Pfam" id="PF07167"/>
    </source>
</evidence>
<dbReference type="GO" id="GO:0016746">
    <property type="term" value="F:acyltransferase activity"/>
    <property type="evidence" value="ECO:0007669"/>
    <property type="project" value="UniProtKB-KW"/>
</dbReference>
<dbReference type="SUPFAM" id="SSF53474">
    <property type="entry name" value="alpha/beta-Hydrolases"/>
    <property type="match status" value="1"/>
</dbReference>
<keyword evidence="2" id="KW-0012">Acyltransferase</keyword>
<keyword evidence="5" id="KW-0378">Hydrolase</keyword>
<dbReference type="Pfam" id="PF07167">
    <property type="entry name" value="PhaC_N"/>
    <property type="match status" value="1"/>
</dbReference>
<evidence type="ECO:0000256" key="2">
    <source>
        <dbReference type="ARBA" id="ARBA00023315"/>
    </source>
</evidence>
<dbReference type="EMBL" id="WJYN01000001">
    <property type="protein sequence ID" value="MRS97959.1"/>
    <property type="molecule type" value="Genomic_DNA"/>
</dbReference>
<gene>
    <name evidence="5" type="ORF">GJQ57_04730</name>
</gene>
<feature type="domain" description="Poly-beta-hydroxybutyrate polymerase N-terminal" evidence="3">
    <location>
        <begin position="91"/>
        <end position="260"/>
    </location>
</feature>
<dbReference type="Gene3D" id="3.40.50.1820">
    <property type="entry name" value="alpha/beta hydrolase"/>
    <property type="match status" value="1"/>
</dbReference>
<dbReference type="InterPro" id="IPR029058">
    <property type="entry name" value="AB_hydrolase_fold"/>
</dbReference>
<comment type="caution">
    <text evidence="5">The sequence shown here is derived from an EMBL/GenBank/DDBJ whole genome shotgun (WGS) entry which is preliminary data.</text>
</comment>
<dbReference type="InterPro" id="IPR010941">
    <property type="entry name" value="PhaC_N"/>
</dbReference>
<protein>
    <submittedName>
        <fullName evidence="5">Alpha/beta fold hydrolase</fullName>
    </submittedName>
</protein>
<accession>A0A7X2HK26</accession>
<dbReference type="RefSeq" id="WP_154205903.1">
    <property type="nucleotide sequence ID" value="NZ_WJYN01000001.1"/>
</dbReference>
<name>A0A7X2HK26_RALPI</name>
<dbReference type="Proteomes" id="UP000441032">
    <property type="component" value="Unassembled WGS sequence"/>
</dbReference>
<dbReference type="InterPro" id="IPR051321">
    <property type="entry name" value="PHA/PHB_synthase"/>
</dbReference>
<dbReference type="GO" id="GO:0016787">
    <property type="term" value="F:hydrolase activity"/>
    <property type="evidence" value="ECO:0007669"/>
    <property type="project" value="UniProtKB-KW"/>
</dbReference>
<keyword evidence="1" id="KW-0808">Transferase</keyword>
<dbReference type="PANTHER" id="PTHR36837">
    <property type="entry name" value="POLY(3-HYDROXYALKANOATE) POLYMERASE SUBUNIT PHAC"/>
    <property type="match status" value="1"/>
</dbReference>
<dbReference type="PANTHER" id="PTHR36837:SF5">
    <property type="entry name" value="POLY-3-HYDROXYBUTYRATE SYNTHASE"/>
    <property type="match status" value="1"/>
</dbReference>
<organism evidence="5 6">
    <name type="scientific">Ralstonia pickettii</name>
    <name type="common">Burkholderia pickettii</name>
    <dbReference type="NCBI Taxonomy" id="329"/>
    <lineage>
        <taxon>Bacteria</taxon>
        <taxon>Pseudomonadati</taxon>
        <taxon>Pseudomonadota</taxon>
        <taxon>Betaproteobacteria</taxon>
        <taxon>Burkholderiales</taxon>
        <taxon>Burkholderiaceae</taxon>
        <taxon>Ralstonia</taxon>
    </lineage>
</organism>
<feature type="domain" description="Poly-beta-hydroxybutyrate polymerase N-terminal" evidence="4">
    <location>
        <begin position="11"/>
        <end position="52"/>
    </location>
</feature>